<dbReference type="SUPFAM" id="SSF55781">
    <property type="entry name" value="GAF domain-like"/>
    <property type="match status" value="1"/>
</dbReference>
<feature type="domain" description="Heat-inducible transcription repressor HrcA C-terminal" evidence="5">
    <location>
        <begin position="107"/>
        <end position="180"/>
    </location>
</feature>
<accession>A0A3B1BZE6</accession>
<feature type="non-terminal residue" evidence="6">
    <location>
        <position position="180"/>
    </location>
</feature>
<dbReference type="PANTHER" id="PTHR34824:SF1">
    <property type="entry name" value="HEAT-INDUCIBLE TRANSCRIPTION REPRESSOR HRCA"/>
    <property type="match status" value="1"/>
</dbReference>
<dbReference type="InterPro" id="IPR021153">
    <property type="entry name" value="HrcA_C"/>
</dbReference>
<reference evidence="6" key="1">
    <citation type="submission" date="2018-06" db="EMBL/GenBank/DDBJ databases">
        <authorList>
            <person name="Zhirakovskaya E."/>
        </authorList>
    </citation>
    <scope>NUCLEOTIDE SEQUENCE</scope>
</reference>
<proteinExistence type="predicted"/>
<keyword evidence="3" id="KW-0346">Stress response</keyword>
<evidence type="ECO:0000256" key="3">
    <source>
        <dbReference type="ARBA" id="ARBA00023016"/>
    </source>
</evidence>
<dbReference type="GO" id="GO:0045892">
    <property type="term" value="P:negative regulation of DNA-templated transcription"/>
    <property type="evidence" value="ECO:0007669"/>
    <property type="project" value="TreeGrafter"/>
</dbReference>
<dbReference type="Gene3D" id="1.10.10.10">
    <property type="entry name" value="Winged helix-like DNA-binding domain superfamily/Winged helix DNA-binding domain"/>
    <property type="match status" value="1"/>
</dbReference>
<evidence type="ECO:0000313" key="6">
    <source>
        <dbReference type="EMBL" id="VAX21192.1"/>
    </source>
</evidence>
<dbReference type="GO" id="GO:0003677">
    <property type="term" value="F:DNA binding"/>
    <property type="evidence" value="ECO:0007669"/>
    <property type="project" value="InterPro"/>
</dbReference>
<gene>
    <name evidence="6" type="ORF">MNBD_NITROSPINAE03-587</name>
</gene>
<evidence type="ECO:0000256" key="1">
    <source>
        <dbReference type="ARBA" id="ARBA00022491"/>
    </source>
</evidence>
<evidence type="ECO:0000256" key="2">
    <source>
        <dbReference type="ARBA" id="ARBA00023015"/>
    </source>
</evidence>
<evidence type="ECO:0000256" key="4">
    <source>
        <dbReference type="ARBA" id="ARBA00023163"/>
    </source>
</evidence>
<dbReference type="InterPro" id="IPR002571">
    <property type="entry name" value="HrcA"/>
</dbReference>
<evidence type="ECO:0000259" key="5">
    <source>
        <dbReference type="Pfam" id="PF01628"/>
    </source>
</evidence>
<keyword evidence="1" id="KW-0678">Repressor</keyword>
<dbReference type="PANTHER" id="PTHR34824">
    <property type="entry name" value="HEAT-INDUCIBLE TRANSCRIPTION REPRESSOR HRCA"/>
    <property type="match status" value="1"/>
</dbReference>
<keyword evidence="2" id="KW-0805">Transcription regulation</keyword>
<organism evidence="6">
    <name type="scientific">hydrothermal vent metagenome</name>
    <dbReference type="NCBI Taxonomy" id="652676"/>
    <lineage>
        <taxon>unclassified sequences</taxon>
        <taxon>metagenomes</taxon>
        <taxon>ecological metagenomes</taxon>
    </lineage>
</organism>
<dbReference type="InterPro" id="IPR036390">
    <property type="entry name" value="WH_DNA-bd_sf"/>
</dbReference>
<keyword evidence="4" id="KW-0804">Transcription</keyword>
<dbReference type="SUPFAM" id="SSF46785">
    <property type="entry name" value="Winged helix' DNA-binding domain"/>
    <property type="match status" value="1"/>
</dbReference>
<dbReference type="Pfam" id="PF01628">
    <property type="entry name" value="HrcA"/>
    <property type="match status" value="1"/>
</dbReference>
<protein>
    <submittedName>
        <fullName evidence="6">Heat-inducible transcription repressor HrcA</fullName>
    </submittedName>
</protein>
<sequence>MLNERACGVLRAVVESYIEKSEPVGSGAIVKSHGFNLSPATIRSVMAELEEAGFLSQPHTSAGRTPTDQGFRYYALYLVHPVDLSREQAQDIHRAAYSFEWLELTCLMESVSKSLSSLSRQASLAGLISLGSAPIKKAQFVHIKDRMALAVIIMANGEARHYFIKAKDDISQDSLNAMTN</sequence>
<dbReference type="InterPro" id="IPR036388">
    <property type="entry name" value="WH-like_DNA-bd_sf"/>
</dbReference>
<name>A0A3B1BZE6_9ZZZZ</name>
<dbReference type="AlphaFoldDB" id="A0A3B1BZE6"/>
<dbReference type="EMBL" id="UOGB01000197">
    <property type="protein sequence ID" value="VAX21192.1"/>
    <property type="molecule type" value="Genomic_DNA"/>
</dbReference>